<evidence type="ECO:0008006" key="4">
    <source>
        <dbReference type="Google" id="ProtNLM"/>
    </source>
</evidence>
<gene>
    <name evidence="2" type="ORF">GFH32_13600</name>
</gene>
<dbReference type="PROSITE" id="PS51257">
    <property type="entry name" value="PROKAR_LIPOPROTEIN"/>
    <property type="match status" value="1"/>
</dbReference>
<proteinExistence type="predicted"/>
<organism evidence="2 3">
    <name type="scientific">Sphingobacterium zhuxiongii</name>
    <dbReference type="NCBI Taxonomy" id="2662364"/>
    <lineage>
        <taxon>Bacteria</taxon>
        <taxon>Pseudomonadati</taxon>
        <taxon>Bacteroidota</taxon>
        <taxon>Sphingobacteriia</taxon>
        <taxon>Sphingobacteriales</taxon>
        <taxon>Sphingobacteriaceae</taxon>
        <taxon>Sphingobacterium</taxon>
    </lineage>
</organism>
<dbReference type="AlphaFoldDB" id="A0A5Q0QH06"/>
<name>A0A5Q0QH06_9SPHI</name>
<protein>
    <recommendedName>
        <fullName evidence="4">DUF4906 domain-containing protein</fullName>
    </recommendedName>
</protein>
<keyword evidence="3" id="KW-1185">Reference proteome</keyword>
<evidence type="ECO:0000313" key="3">
    <source>
        <dbReference type="Proteomes" id="UP000326921"/>
    </source>
</evidence>
<reference evidence="2 3" key="1">
    <citation type="submission" date="2019-10" db="EMBL/GenBank/DDBJ databases">
        <authorList>
            <person name="Dong K."/>
        </authorList>
    </citation>
    <scope>NUCLEOTIDE SEQUENCE [LARGE SCALE GENOMIC DNA]</scope>
    <source>
        <strain evidence="3">dk4302</strain>
    </source>
</reference>
<evidence type="ECO:0000256" key="1">
    <source>
        <dbReference type="SAM" id="SignalP"/>
    </source>
</evidence>
<dbReference type="Proteomes" id="UP000326921">
    <property type="component" value="Chromosome"/>
</dbReference>
<evidence type="ECO:0000313" key="2">
    <source>
        <dbReference type="EMBL" id="QGA27278.1"/>
    </source>
</evidence>
<keyword evidence="1" id="KW-0732">Signal</keyword>
<dbReference type="EMBL" id="CP045652">
    <property type="protein sequence ID" value="QGA27278.1"/>
    <property type="molecule type" value="Genomic_DNA"/>
</dbReference>
<feature type="chain" id="PRO_5025067536" description="DUF4906 domain-containing protein" evidence="1">
    <location>
        <begin position="25"/>
        <end position="598"/>
    </location>
</feature>
<accession>A0A5Q0QH06</accession>
<feature type="signal peptide" evidence="1">
    <location>
        <begin position="1"/>
        <end position="24"/>
    </location>
</feature>
<sequence length="598" mass="67211">MIRLYSKRNLVASFPLVILLISTACEKGQIKNEDIAPSDFTLSFHVNAVPSSDYFEPITKAARNLADSTSVIRSNRSKQQIEQYNKNVASKSIQIDGIEARMTLSESYSTSTYSNNSSTLDNKAKYSNRKSVSSLLQMSNNRKYRVLIYNTDANGNATTFVTQGQTTAGSTLNLPVNRNKKYRWFAYSFNKENDIPPINIGDPKISVNVSNNGIEEDFLYSTGLIVTSDVYNGQNPIAITFSRHLALIRLEINSRGLFAPISAADIDIETTSSGIKNGSFSLLNGNYSSTSSATTVNNRGWNNIVKDTIPLNWAKYQDFYSVATSTAMRLRIKINEITVISDRILDDAPNTSTQKHRTFQNVTFDFPDFIAKPGRKYQALLQLIESPIKRGSTYWARGNLYYDPSTKKNEYRFRYDNPYFRNINGGINNILATDYWYGGLRPDLPADPTVDPCSEVYPKGLWRLPERAEFTELINSRNPRVIRLNQVGDQGWFISWANAADIGFPTHPHKHLIFTAIGNKNANGKIQNFNYRPGNTTTGVWGAVMGDKGYYRTNSSLDYFIMNYRRSVGNTSLQLVTGTLYEIIAAPIRCVRAAPPNQ</sequence>
<dbReference type="RefSeq" id="WP_153512116.1">
    <property type="nucleotide sequence ID" value="NZ_CP045652.1"/>
</dbReference>
<dbReference type="KEGG" id="sphe:GFH32_13600"/>